<comment type="caution">
    <text evidence="1">The sequence shown here is derived from an EMBL/GenBank/DDBJ whole genome shotgun (WGS) entry which is preliminary data.</text>
</comment>
<dbReference type="OrthoDB" id="4483868at2759"/>
<dbReference type="EMBL" id="LGRN01000446">
    <property type="protein sequence ID" value="OJD12119.1"/>
    <property type="molecule type" value="Genomic_DNA"/>
</dbReference>
<dbReference type="Proteomes" id="UP000182235">
    <property type="component" value="Unassembled WGS sequence"/>
</dbReference>
<protein>
    <submittedName>
        <fullName evidence="1">Uncharacterized protein</fullName>
    </submittedName>
</protein>
<name>A0A1J9Q7D2_9EURO</name>
<gene>
    <name evidence="1" type="ORF">AJ78_07240</name>
</gene>
<dbReference type="AlphaFoldDB" id="A0A1J9Q7D2"/>
<keyword evidence="2" id="KW-1185">Reference proteome</keyword>
<proteinExistence type="predicted"/>
<dbReference type="VEuPathDB" id="FungiDB:AJ78_07240"/>
<evidence type="ECO:0000313" key="1">
    <source>
        <dbReference type="EMBL" id="OJD12119.1"/>
    </source>
</evidence>
<dbReference type="STRING" id="1447872.A0A1J9Q7D2"/>
<sequence length="243" mass="27570">MAHIVSCEPQLPVAAHSDEDINTNLVKINEKVKQLNVDGLTRADQAVLKNRLSFIFLGPNECPRSNEVTTWRQSRARRTYRAIQDADNHLFLAIILTIPPTECAKTRFDKTVDYLVNLEDYSLFRFSLRTTTKRLFDSTSAEQGFAGNPNYQGFIQALFPQKIQFAYSLIRPNDLSSFLETVLEGIYTSQQWKIEREQGGKTSGCITIFVPTGEEDGSCNIVVDQTVLMEAIHKFQLSDLKLE</sequence>
<evidence type="ECO:0000313" key="2">
    <source>
        <dbReference type="Proteomes" id="UP000182235"/>
    </source>
</evidence>
<reference evidence="1 2" key="1">
    <citation type="submission" date="2015-07" db="EMBL/GenBank/DDBJ databases">
        <title>Emmonsia species relationships and genome sequence.</title>
        <authorList>
            <consortium name="The Broad Institute Genomics Platform"/>
            <person name="Cuomo C.A."/>
            <person name="Munoz J.F."/>
            <person name="Imamovic A."/>
            <person name="Priest M.E."/>
            <person name="Young S."/>
            <person name="Clay O.K."/>
            <person name="McEwen J.G."/>
        </authorList>
    </citation>
    <scope>NUCLEOTIDE SEQUENCE [LARGE SCALE GENOMIC DNA]</scope>
    <source>
        <strain evidence="1 2">UAMH 9510</strain>
    </source>
</reference>
<accession>A0A1J9Q7D2</accession>
<organism evidence="1 2">
    <name type="scientific">Emergomyces pasteurianus Ep9510</name>
    <dbReference type="NCBI Taxonomy" id="1447872"/>
    <lineage>
        <taxon>Eukaryota</taxon>
        <taxon>Fungi</taxon>
        <taxon>Dikarya</taxon>
        <taxon>Ascomycota</taxon>
        <taxon>Pezizomycotina</taxon>
        <taxon>Eurotiomycetes</taxon>
        <taxon>Eurotiomycetidae</taxon>
        <taxon>Onygenales</taxon>
        <taxon>Ajellomycetaceae</taxon>
        <taxon>Emergomyces</taxon>
    </lineage>
</organism>